<keyword evidence="1" id="KW-0732">Signal</keyword>
<gene>
    <name evidence="2" type="ORF">A3224_08130</name>
</gene>
<reference evidence="3" key="1">
    <citation type="submission" date="2016-03" db="EMBL/GenBank/DDBJ databases">
        <authorList>
            <person name="Lee Y.-S."/>
            <person name="Choi Y.-L."/>
        </authorList>
    </citation>
    <scope>NUCLEOTIDE SEQUENCE [LARGE SCALE GENOMIC DNA]</scope>
    <source>
        <strain evidence="3">DAU221</strain>
    </source>
</reference>
<accession>A0A143HM37</accession>
<dbReference type="InterPro" id="IPR006597">
    <property type="entry name" value="Sel1-like"/>
</dbReference>
<dbReference type="RefSeq" id="WP_067153294.1">
    <property type="nucleotide sequence ID" value="NZ_CP014864.1"/>
</dbReference>
<dbReference type="EMBL" id="CP014864">
    <property type="protein sequence ID" value="AMX02556.1"/>
    <property type="molecule type" value="Genomic_DNA"/>
</dbReference>
<protein>
    <recommendedName>
        <fullName evidence="4">Sel1 repeat-containing protein</fullName>
    </recommendedName>
</protein>
<dbReference type="Proteomes" id="UP000076077">
    <property type="component" value="Chromosome"/>
</dbReference>
<dbReference type="Gene3D" id="1.25.40.10">
    <property type="entry name" value="Tetratricopeptide repeat domain"/>
    <property type="match status" value="1"/>
</dbReference>
<feature type="chain" id="PRO_5007509474" description="Sel1 repeat-containing protein" evidence="1">
    <location>
        <begin position="33"/>
        <end position="252"/>
    </location>
</feature>
<dbReference type="AlphaFoldDB" id="A0A143HM37"/>
<evidence type="ECO:0000313" key="2">
    <source>
        <dbReference type="EMBL" id="AMX02556.1"/>
    </source>
</evidence>
<dbReference type="KEGG" id="mthd:A3224_08130"/>
<dbReference type="STRING" id="252514.A3224_08130"/>
<organism evidence="2 3">
    <name type="scientific">Microbulbifer thermotolerans</name>
    <dbReference type="NCBI Taxonomy" id="252514"/>
    <lineage>
        <taxon>Bacteria</taxon>
        <taxon>Pseudomonadati</taxon>
        <taxon>Pseudomonadota</taxon>
        <taxon>Gammaproteobacteria</taxon>
        <taxon>Cellvibrionales</taxon>
        <taxon>Microbulbiferaceae</taxon>
        <taxon>Microbulbifer</taxon>
    </lineage>
</organism>
<feature type="signal peptide" evidence="1">
    <location>
        <begin position="1"/>
        <end position="32"/>
    </location>
</feature>
<dbReference type="OrthoDB" id="8561742at2"/>
<proteinExistence type="predicted"/>
<dbReference type="SMART" id="SM00671">
    <property type="entry name" value="SEL1"/>
    <property type="match status" value="2"/>
</dbReference>
<evidence type="ECO:0000256" key="1">
    <source>
        <dbReference type="SAM" id="SignalP"/>
    </source>
</evidence>
<keyword evidence="3" id="KW-1185">Reference proteome</keyword>
<sequence>MISIKMLLGCKICRNRVLCLLLSALACVYSSANEIESSASAYFLTDKELLKLKNKSLKGDGDSAFKVAQFYTFSQADEDEAFFWYRLASELGHQIAMTNLAYLYHERFDNDEKAIEWYCEAEKDGYTGAHIEIARIFDSKGVYKNALNHYLLAYFNDNEKEASEYLTKHYLEDKYQFKDLVKAYAWSLIWLNSLPVNTYAYDKSLKVNKRIDSLLDGAEKEAALKLAGEYKQFKSEAEISSACTRVTTNRTM</sequence>
<dbReference type="InterPro" id="IPR011990">
    <property type="entry name" value="TPR-like_helical_dom_sf"/>
</dbReference>
<dbReference type="PROSITE" id="PS51257">
    <property type="entry name" value="PROKAR_LIPOPROTEIN"/>
    <property type="match status" value="1"/>
</dbReference>
<evidence type="ECO:0000313" key="3">
    <source>
        <dbReference type="Proteomes" id="UP000076077"/>
    </source>
</evidence>
<evidence type="ECO:0008006" key="4">
    <source>
        <dbReference type="Google" id="ProtNLM"/>
    </source>
</evidence>
<dbReference type="SUPFAM" id="SSF81901">
    <property type="entry name" value="HCP-like"/>
    <property type="match status" value="1"/>
</dbReference>
<dbReference type="GeneID" id="76608013"/>
<name>A0A143HM37_MICTH</name>